<sequence length="366" mass="38139">MIEQETQRPRRRRWPYVILTAATVTAVGVTAVLVLGQGGDAKADKGNQQTNSKTSKVLRSTLEEHEELSGKLGYSGKFDVTAAGGAGVITWLPKPGDHLGRGDAVYKVNDKPVPLLFGDKPFWRKLESGMDKGADVKILEQNLRALGYTGFTVDDKFDAKTAAAVKKWQKKLGLEQSGAVDPASVVVQPGAFRVSTVDALLGAPAQGKVVSGTGTTRTVTVDVPVEKQSLAQEGAEVVVNLPGGKSTKGKVTSVGSVAEKTEEQNGVGGGKTVIKVEVQLNEPEAVGKLDAAPVQVEFTSRRKEGVLTVPIGALLALSEGGYAVEIVQPDGSGKLVAVELGMFAKGKVEVSGSGLTEGATVKVAGL</sequence>
<organism evidence="5 6">
    <name type="scientific">Crossiella cryophila</name>
    <dbReference type="NCBI Taxonomy" id="43355"/>
    <lineage>
        <taxon>Bacteria</taxon>
        <taxon>Bacillati</taxon>
        <taxon>Actinomycetota</taxon>
        <taxon>Actinomycetes</taxon>
        <taxon>Pseudonocardiales</taxon>
        <taxon>Pseudonocardiaceae</taxon>
        <taxon>Crossiella</taxon>
    </lineage>
</organism>
<name>A0A7W7FT55_9PSEU</name>
<keyword evidence="3" id="KW-1133">Transmembrane helix</keyword>
<dbReference type="GO" id="GO:0030313">
    <property type="term" value="C:cell envelope"/>
    <property type="evidence" value="ECO:0007669"/>
    <property type="project" value="UniProtKB-SubCell"/>
</dbReference>
<dbReference type="Gene3D" id="1.10.101.10">
    <property type="entry name" value="PGBD-like superfamily/PGBD"/>
    <property type="match status" value="1"/>
</dbReference>
<feature type="transmembrane region" description="Helical" evidence="3">
    <location>
        <begin position="16"/>
        <end position="36"/>
    </location>
</feature>
<evidence type="ECO:0000256" key="3">
    <source>
        <dbReference type="SAM" id="Phobius"/>
    </source>
</evidence>
<dbReference type="InterPro" id="IPR050465">
    <property type="entry name" value="UPF0194_transport"/>
</dbReference>
<keyword evidence="5" id="KW-0378">Hydrolase</keyword>
<dbReference type="Gene3D" id="2.40.420.20">
    <property type="match status" value="1"/>
</dbReference>
<dbReference type="PANTHER" id="PTHR32347">
    <property type="entry name" value="EFFLUX SYSTEM COMPONENT YKNX-RELATED"/>
    <property type="match status" value="1"/>
</dbReference>
<dbReference type="InterPro" id="IPR002477">
    <property type="entry name" value="Peptidoglycan-bd-like"/>
</dbReference>
<protein>
    <submittedName>
        <fullName evidence="5">Peptidoglycan hydrolase-like protein with peptidoglycan-binding domain</fullName>
    </submittedName>
</protein>
<reference evidence="5 6" key="1">
    <citation type="submission" date="2020-08" db="EMBL/GenBank/DDBJ databases">
        <title>Sequencing the genomes of 1000 actinobacteria strains.</title>
        <authorList>
            <person name="Klenk H.-P."/>
        </authorList>
    </citation>
    <scope>NUCLEOTIDE SEQUENCE [LARGE SCALE GENOMIC DNA]</scope>
    <source>
        <strain evidence="5 6">DSM 44230</strain>
    </source>
</reference>
<keyword evidence="6" id="KW-1185">Reference proteome</keyword>
<dbReference type="GO" id="GO:0016787">
    <property type="term" value="F:hydrolase activity"/>
    <property type="evidence" value="ECO:0007669"/>
    <property type="project" value="UniProtKB-KW"/>
</dbReference>
<evidence type="ECO:0000313" key="6">
    <source>
        <dbReference type="Proteomes" id="UP000533598"/>
    </source>
</evidence>
<comment type="caution">
    <text evidence="5">The sequence shown here is derived from an EMBL/GenBank/DDBJ whole genome shotgun (WGS) entry which is preliminary data.</text>
</comment>
<dbReference type="EMBL" id="JACHMH010000001">
    <property type="protein sequence ID" value="MBB4676073.1"/>
    <property type="molecule type" value="Genomic_DNA"/>
</dbReference>
<dbReference type="Proteomes" id="UP000533598">
    <property type="component" value="Unassembled WGS sequence"/>
</dbReference>
<keyword evidence="3" id="KW-0812">Transmembrane</keyword>
<evidence type="ECO:0000313" key="5">
    <source>
        <dbReference type="EMBL" id="MBB4676073.1"/>
    </source>
</evidence>
<evidence type="ECO:0000256" key="1">
    <source>
        <dbReference type="ARBA" id="ARBA00004196"/>
    </source>
</evidence>
<dbReference type="PANTHER" id="PTHR32347:SF29">
    <property type="entry name" value="UPF0194 MEMBRANE PROTEIN YBHG"/>
    <property type="match status" value="1"/>
</dbReference>
<feature type="domain" description="Peptidoglycan binding-like" evidence="4">
    <location>
        <begin position="133"/>
        <end position="183"/>
    </location>
</feature>
<keyword evidence="3" id="KW-0472">Membrane</keyword>
<dbReference type="AlphaFoldDB" id="A0A7W7FT55"/>
<dbReference type="Pfam" id="PF01471">
    <property type="entry name" value="PG_binding_1"/>
    <property type="match status" value="1"/>
</dbReference>
<gene>
    <name evidence="5" type="ORF">HNR67_002191</name>
</gene>
<accession>A0A7W7FT55</accession>
<dbReference type="InterPro" id="IPR036366">
    <property type="entry name" value="PGBDSf"/>
</dbReference>
<dbReference type="InterPro" id="IPR036365">
    <property type="entry name" value="PGBD-like_sf"/>
</dbReference>
<dbReference type="SUPFAM" id="SSF47090">
    <property type="entry name" value="PGBD-like"/>
    <property type="match status" value="1"/>
</dbReference>
<dbReference type="RefSeq" id="WP_185001940.1">
    <property type="nucleotide sequence ID" value="NZ_BAAAUI010000065.1"/>
</dbReference>
<comment type="subcellular location">
    <subcellularLocation>
        <location evidence="1">Cell envelope</location>
    </subcellularLocation>
</comment>
<proteinExistence type="predicted"/>
<keyword evidence="2" id="KW-0175">Coiled coil</keyword>
<evidence type="ECO:0000259" key="4">
    <source>
        <dbReference type="Pfam" id="PF01471"/>
    </source>
</evidence>
<evidence type="ECO:0000256" key="2">
    <source>
        <dbReference type="ARBA" id="ARBA00023054"/>
    </source>
</evidence>